<evidence type="ECO:0000313" key="7">
    <source>
        <dbReference type="EMBL" id="EWF90017.1"/>
    </source>
</evidence>
<dbReference type="Pfam" id="PF00990">
    <property type="entry name" value="GGDEF"/>
    <property type="match status" value="1"/>
</dbReference>
<dbReference type="AlphaFoldDB" id="A0A7H5AAX4"/>
<dbReference type="GO" id="GO:0052621">
    <property type="term" value="F:diguanylate cyclase activity"/>
    <property type="evidence" value="ECO:0007669"/>
    <property type="project" value="UniProtKB-EC"/>
</dbReference>
<evidence type="ECO:0000256" key="6">
    <source>
        <dbReference type="SAM" id="Phobius"/>
    </source>
</evidence>
<proteinExistence type="predicted"/>
<evidence type="ECO:0000256" key="5">
    <source>
        <dbReference type="ARBA" id="ARBA00034247"/>
    </source>
</evidence>
<reference evidence="7 8" key="1">
    <citation type="submission" date="2014-01" db="EMBL/GenBank/DDBJ databases">
        <title>The Genome Sequence of Klebsiella oxytoca MGH 27.</title>
        <authorList>
            <consortium name="The Broad Institute Genomics Platform"/>
            <consortium name="The Broad Institute Genome Sequencing Center for Infectious Disease"/>
            <person name="Murphy C."/>
            <person name="Cosimi L."/>
            <person name="Cerqueira G."/>
            <person name="Feldgarden M."/>
            <person name="Earl A."/>
            <person name="Hung D."/>
            <person name="Onderdonk A.B."/>
            <person name="Ferraro M.J."/>
            <person name="Hooper D."/>
            <person name="Dekker J."/>
            <person name="O'Brien T."/>
            <person name="Huang S."/>
            <person name="Quan V."/>
            <person name="Ernst C."/>
            <person name="Delaney M."/>
            <person name="DuBois A."/>
            <person name="Kim D.S."/>
            <person name="Young S.K."/>
            <person name="Zeng Q."/>
            <person name="Gargeya S."/>
            <person name="Fitzgerald M."/>
            <person name="Abouelleil A."/>
            <person name="Alvarado L."/>
            <person name="Berlin A.M."/>
            <person name="Chapman S.B."/>
            <person name="Gainer-Dewar J."/>
            <person name="Goldberg J."/>
            <person name="Gnerre S."/>
            <person name="Griggs A."/>
            <person name="Gujja S."/>
            <person name="Hansen M."/>
            <person name="Howarth C."/>
            <person name="Imamovic A."/>
            <person name="Ireland A."/>
            <person name="Larimer J."/>
            <person name="McCowan C."/>
            <person name="Murphy C."/>
            <person name="Pearson M."/>
            <person name="Poon T.W."/>
            <person name="Priest M."/>
            <person name="Roberts A."/>
            <person name="Saif S."/>
            <person name="Shea T."/>
            <person name="Sykes S."/>
            <person name="Wortman J."/>
            <person name="Nusbaum C."/>
            <person name="Birren B."/>
        </authorList>
    </citation>
    <scope>NUCLEOTIDE SEQUENCE [LARGE SCALE GENOMIC DNA]</scope>
    <source>
        <strain evidence="7 8">MGH 27</strain>
    </source>
</reference>
<evidence type="ECO:0000256" key="3">
    <source>
        <dbReference type="ARBA" id="ARBA00012528"/>
    </source>
</evidence>
<dbReference type="InterPro" id="IPR033444">
    <property type="entry name" value="MASE5"/>
</dbReference>
<dbReference type="PROSITE" id="PS50887">
    <property type="entry name" value="GGDEF"/>
    <property type="match status" value="1"/>
</dbReference>
<comment type="pathway">
    <text evidence="2">Purine metabolism; 3',5'-cyclic di-GMP biosynthesis.</text>
</comment>
<dbReference type="PANTHER" id="PTHR45138:SF9">
    <property type="entry name" value="DIGUANYLATE CYCLASE DGCM-RELATED"/>
    <property type="match status" value="1"/>
</dbReference>
<feature type="transmembrane region" description="Helical" evidence="6">
    <location>
        <begin position="84"/>
        <end position="100"/>
    </location>
</feature>
<dbReference type="FunFam" id="3.30.70.270:FF:000001">
    <property type="entry name" value="Diguanylate cyclase domain protein"/>
    <property type="match status" value="1"/>
</dbReference>
<dbReference type="GO" id="GO:0005525">
    <property type="term" value="F:GTP binding"/>
    <property type="evidence" value="ECO:0007669"/>
    <property type="project" value="UniProtKB-KW"/>
</dbReference>
<dbReference type="CDD" id="cd01949">
    <property type="entry name" value="GGDEF"/>
    <property type="match status" value="1"/>
</dbReference>
<dbReference type="InterPro" id="IPR050469">
    <property type="entry name" value="Diguanylate_Cyclase"/>
</dbReference>
<keyword evidence="6" id="KW-0472">Membrane</keyword>
<keyword evidence="6" id="KW-1133">Transmembrane helix</keyword>
<sequence>MINTTTENHKNLDIVNSWNLVWFLSLNIVFCLWLILNNFIHTPNDFYREMMNMLCVATTLFSALGFTLRALISRKYLARLLPTYALLQGILWGAMFYLMVKHYNNPSLTLSLLISTLLPATISFYISGTVLLLFSVPISIAMLLSEITAYEKFNFLQLSGSVIIFIIVITARYILLEWYTRTQQSEYAKNLLIKKLTHLAHRDALTGLLNKSSLLTHFEEQAQLLPHSGGNLFMIIMDIDYFKQYNDLYGHIAGDECLLSVAKCISQSLRKTSDTAFRFGGEEFVVLTHCNEMAEAVMIAERIRTNIQKAKIPHRGSQLSPWLSASFGVAQWVKGYSFAVLAEKADKELYKAKQAGRNQVSSAKR</sequence>
<evidence type="ECO:0000256" key="4">
    <source>
        <dbReference type="ARBA" id="ARBA00023134"/>
    </source>
</evidence>
<dbReference type="PANTHER" id="PTHR45138">
    <property type="entry name" value="REGULATORY COMPONENTS OF SENSORY TRANSDUCTION SYSTEM"/>
    <property type="match status" value="1"/>
</dbReference>
<dbReference type="NCBIfam" id="TIGR00254">
    <property type="entry name" value="GGDEF"/>
    <property type="match status" value="1"/>
</dbReference>
<dbReference type="InterPro" id="IPR043128">
    <property type="entry name" value="Rev_trsase/Diguanyl_cyclase"/>
</dbReference>
<feature type="transmembrane region" description="Helical" evidence="6">
    <location>
        <begin position="155"/>
        <end position="175"/>
    </location>
</feature>
<comment type="catalytic activity">
    <reaction evidence="5">
        <text>2 GTP = 3',3'-c-di-GMP + 2 diphosphate</text>
        <dbReference type="Rhea" id="RHEA:24898"/>
        <dbReference type="ChEBI" id="CHEBI:33019"/>
        <dbReference type="ChEBI" id="CHEBI:37565"/>
        <dbReference type="ChEBI" id="CHEBI:58805"/>
        <dbReference type="EC" id="2.7.7.65"/>
    </reaction>
</comment>
<gene>
    <name evidence="7" type="ORF">L373_02523</name>
</gene>
<dbReference type="InterPro" id="IPR000160">
    <property type="entry name" value="GGDEF_dom"/>
</dbReference>
<organism evidence="7 8">
    <name type="scientific">Klebsiella michiganensis</name>
    <dbReference type="NCBI Taxonomy" id="1134687"/>
    <lineage>
        <taxon>Bacteria</taxon>
        <taxon>Pseudomonadati</taxon>
        <taxon>Pseudomonadota</taxon>
        <taxon>Gammaproteobacteria</taxon>
        <taxon>Enterobacterales</taxon>
        <taxon>Enterobacteriaceae</taxon>
        <taxon>Klebsiella/Raoultella group</taxon>
        <taxon>Klebsiella</taxon>
    </lineage>
</organism>
<accession>A0A7H5AAX4</accession>
<keyword evidence="6" id="KW-0812">Transmembrane</keyword>
<dbReference type="SUPFAM" id="SSF55073">
    <property type="entry name" value="Nucleotide cyclase"/>
    <property type="match status" value="1"/>
</dbReference>
<dbReference type="RefSeq" id="WP_004852267.1">
    <property type="nucleotide sequence ID" value="NZ_CABEJE010000014.1"/>
</dbReference>
<evidence type="ECO:0000313" key="8">
    <source>
        <dbReference type="Proteomes" id="UP000020202"/>
    </source>
</evidence>
<dbReference type="GO" id="GO:1902201">
    <property type="term" value="P:negative regulation of bacterial-type flagellum-dependent cell motility"/>
    <property type="evidence" value="ECO:0007669"/>
    <property type="project" value="TreeGrafter"/>
</dbReference>
<dbReference type="SMART" id="SM00267">
    <property type="entry name" value="GGDEF"/>
    <property type="match status" value="1"/>
</dbReference>
<keyword evidence="4" id="KW-0342">GTP-binding</keyword>
<dbReference type="GO" id="GO:0043709">
    <property type="term" value="P:cell adhesion involved in single-species biofilm formation"/>
    <property type="evidence" value="ECO:0007669"/>
    <property type="project" value="TreeGrafter"/>
</dbReference>
<protein>
    <recommendedName>
        <fullName evidence="3">diguanylate cyclase</fullName>
        <ecNumber evidence="3">2.7.7.65</ecNumber>
    </recommendedName>
</protein>
<dbReference type="InterPro" id="IPR029787">
    <property type="entry name" value="Nucleotide_cyclase"/>
</dbReference>
<dbReference type="EMBL" id="JCNZ01000008">
    <property type="protein sequence ID" value="EWF90017.1"/>
    <property type="molecule type" value="Genomic_DNA"/>
</dbReference>
<evidence type="ECO:0000256" key="2">
    <source>
        <dbReference type="ARBA" id="ARBA00004665"/>
    </source>
</evidence>
<feature type="transmembrane region" description="Helical" evidence="6">
    <location>
        <begin position="20"/>
        <end position="40"/>
    </location>
</feature>
<dbReference type="Pfam" id="PF17178">
    <property type="entry name" value="MASE5"/>
    <property type="match status" value="1"/>
</dbReference>
<feature type="transmembrane region" description="Helical" evidence="6">
    <location>
        <begin position="112"/>
        <end position="135"/>
    </location>
</feature>
<dbReference type="GO" id="GO:0005886">
    <property type="term" value="C:plasma membrane"/>
    <property type="evidence" value="ECO:0007669"/>
    <property type="project" value="TreeGrafter"/>
</dbReference>
<comment type="caution">
    <text evidence="7">The sequence shown here is derived from an EMBL/GenBank/DDBJ whole genome shotgun (WGS) entry which is preliminary data.</text>
</comment>
<dbReference type="Gene3D" id="3.30.70.270">
    <property type="match status" value="1"/>
</dbReference>
<feature type="transmembrane region" description="Helical" evidence="6">
    <location>
        <begin position="52"/>
        <end position="72"/>
    </location>
</feature>
<comment type="cofactor">
    <cofactor evidence="1">
        <name>Mg(2+)</name>
        <dbReference type="ChEBI" id="CHEBI:18420"/>
    </cofactor>
</comment>
<evidence type="ECO:0000256" key="1">
    <source>
        <dbReference type="ARBA" id="ARBA00001946"/>
    </source>
</evidence>
<name>A0A7H5AAX4_9ENTR</name>
<dbReference type="Proteomes" id="UP000020202">
    <property type="component" value="Unassembled WGS sequence"/>
</dbReference>
<dbReference type="EC" id="2.7.7.65" evidence="3"/>
<keyword evidence="4" id="KW-0547">Nucleotide-binding</keyword>